<keyword evidence="9" id="KW-1015">Disulfide bond</keyword>
<evidence type="ECO:0000256" key="2">
    <source>
        <dbReference type="ARBA" id="ARBA00007664"/>
    </source>
</evidence>
<dbReference type="InterPro" id="IPR001254">
    <property type="entry name" value="Trypsin_dom"/>
</dbReference>
<dbReference type="InterPro" id="IPR009003">
    <property type="entry name" value="Peptidase_S1_PA"/>
</dbReference>
<keyword evidence="4 13" id="KW-0645">Protease</keyword>
<keyword evidence="8" id="KW-0865">Zymogen</keyword>
<evidence type="ECO:0000256" key="8">
    <source>
        <dbReference type="ARBA" id="ARBA00023145"/>
    </source>
</evidence>
<dbReference type="PROSITE" id="PS00134">
    <property type="entry name" value="TRYPSIN_HIS"/>
    <property type="match status" value="1"/>
</dbReference>
<keyword evidence="5 14" id="KW-0732">Signal</keyword>
<dbReference type="FunFam" id="2.40.10.10:FF:000068">
    <property type="entry name" value="transmembrane protease serine 2"/>
    <property type="match status" value="1"/>
</dbReference>
<evidence type="ECO:0000256" key="7">
    <source>
        <dbReference type="ARBA" id="ARBA00022825"/>
    </source>
</evidence>
<dbReference type="CDD" id="cd00190">
    <property type="entry name" value="Tryp_SPc"/>
    <property type="match status" value="1"/>
</dbReference>
<evidence type="ECO:0000256" key="9">
    <source>
        <dbReference type="ARBA" id="ARBA00023157"/>
    </source>
</evidence>
<comment type="caution">
    <text evidence="16">The sequence shown here is derived from an EMBL/GenBank/DDBJ whole genome shotgun (WGS) entry which is preliminary data.</text>
</comment>
<feature type="domain" description="Peptidase S1" evidence="15">
    <location>
        <begin position="50"/>
        <end position="276"/>
    </location>
</feature>
<evidence type="ECO:0000256" key="5">
    <source>
        <dbReference type="ARBA" id="ARBA00022729"/>
    </source>
</evidence>
<dbReference type="InterPro" id="IPR018114">
    <property type="entry name" value="TRYPSIN_HIS"/>
</dbReference>
<keyword evidence="12" id="KW-1205">Fibrinolytic toxin</keyword>
<name>A0A8J2QKQ2_9NEOP</name>
<evidence type="ECO:0000256" key="1">
    <source>
        <dbReference type="ARBA" id="ARBA00004239"/>
    </source>
</evidence>
<dbReference type="EMBL" id="CAKASE010000052">
    <property type="protein sequence ID" value="CAG9565002.1"/>
    <property type="molecule type" value="Genomic_DNA"/>
</dbReference>
<dbReference type="SUPFAM" id="SSF50494">
    <property type="entry name" value="Trypsin-like serine proteases"/>
    <property type="match status" value="1"/>
</dbReference>
<organism evidence="16 17">
    <name type="scientific">Danaus chrysippus</name>
    <name type="common">African queen</name>
    <dbReference type="NCBI Taxonomy" id="151541"/>
    <lineage>
        <taxon>Eukaryota</taxon>
        <taxon>Metazoa</taxon>
        <taxon>Ecdysozoa</taxon>
        <taxon>Arthropoda</taxon>
        <taxon>Hexapoda</taxon>
        <taxon>Insecta</taxon>
        <taxon>Pterygota</taxon>
        <taxon>Neoptera</taxon>
        <taxon>Endopterygota</taxon>
        <taxon>Lepidoptera</taxon>
        <taxon>Glossata</taxon>
        <taxon>Ditrysia</taxon>
        <taxon>Papilionoidea</taxon>
        <taxon>Nymphalidae</taxon>
        <taxon>Danainae</taxon>
        <taxon>Danaini</taxon>
        <taxon>Danaina</taxon>
        <taxon>Danaus</taxon>
        <taxon>Anosia</taxon>
    </lineage>
</organism>
<dbReference type="PROSITE" id="PS00135">
    <property type="entry name" value="TRYPSIN_SER"/>
    <property type="match status" value="1"/>
</dbReference>
<evidence type="ECO:0000256" key="11">
    <source>
        <dbReference type="ARBA" id="ARBA00055534"/>
    </source>
</evidence>
<dbReference type="GO" id="GO:0090729">
    <property type="term" value="F:toxin activity"/>
    <property type="evidence" value="ECO:0007669"/>
    <property type="project" value="UniProtKB-KW"/>
</dbReference>
<comment type="subcellular location">
    <subcellularLocation>
        <location evidence="1">Secreted</location>
        <location evidence="1">Extracellular space</location>
    </subcellularLocation>
</comment>
<dbReference type="PANTHER" id="PTHR24276">
    <property type="entry name" value="POLYSERASE-RELATED"/>
    <property type="match status" value="1"/>
</dbReference>
<evidence type="ECO:0000256" key="10">
    <source>
        <dbReference type="ARBA" id="ARBA00023240"/>
    </source>
</evidence>
<dbReference type="PANTHER" id="PTHR24276:SF98">
    <property type="entry name" value="FI18310P1-RELATED"/>
    <property type="match status" value="1"/>
</dbReference>
<dbReference type="GO" id="GO:0006508">
    <property type="term" value="P:proteolysis"/>
    <property type="evidence" value="ECO:0007669"/>
    <property type="project" value="UniProtKB-KW"/>
</dbReference>
<dbReference type="SMART" id="SM00020">
    <property type="entry name" value="Tryp_SPc"/>
    <property type="match status" value="1"/>
</dbReference>
<keyword evidence="3" id="KW-0800">Toxin</keyword>
<gene>
    <name evidence="16" type="ORF">DCHRY22_LOCUS5911</name>
</gene>
<feature type="signal peptide" evidence="14">
    <location>
        <begin position="1"/>
        <end position="16"/>
    </location>
</feature>
<evidence type="ECO:0000313" key="17">
    <source>
        <dbReference type="Proteomes" id="UP000789524"/>
    </source>
</evidence>
<comment type="similarity">
    <text evidence="2">Belongs to the peptidase S1 family.</text>
</comment>
<evidence type="ECO:0000256" key="4">
    <source>
        <dbReference type="ARBA" id="ARBA00022670"/>
    </source>
</evidence>
<dbReference type="InterPro" id="IPR001314">
    <property type="entry name" value="Peptidase_S1A"/>
</dbReference>
<dbReference type="PROSITE" id="PS50240">
    <property type="entry name" value="TRYPSIN_DOM"/>
    <property type="match status" value="1"/>
</dbReference>
<keyword evidence="7 13" id="KW-0720">Serine protease</keyword>
<evidence type="ECO:0000259" key="15">
    <source>
        <dbReference type="PROSITE" id="PS50240"/>
    </source>
</evidence>
<dbReference type="InterPro" id="IPR033116">
    <property type="entry name" value="TRYPSIN_SER"/>
</dbReference>
<proteinExistence type="inferred from homology"/>
<dbReference type="GO" id="GO:0005576">
    <property type="term" value="C:extracellular region"/>
    <property type="evidence" value="ECO:0007669"/>
    <property type="project" value="UniProtKB-SubCell"/>
</dbReference>
<dbReference type="GO" id="GO:0004252">
    <property type="term" value="F:serine-type endopeptidase activity"/>
    <property type="evidence" value="ECO:0007669"/>
    <property type="project" value="InterPro"/>
</dbReference>
<dbReference type="OrthoDB" id="5565075at2759"/>
<evidence type="ECO:0000313" key="16">
    <source>
        <dbReference type="EMBL" id="CAG9565002.1"/>
    </source>
</evidence>
<dbReference type="FunFam" id="2.40.10.10:FF:000025">
    <property type="entry name" value="serine proteases 1/2"/>
    <property type="match status" value="1"/>
</dbReference>
<dbReference type="PRINTS" id="PR00722">
    <property type="entry name" value="CHYMOTRYPSIN"/>
</dbReference>
<evidence type="ECO:0000256" key="3">
    <source>
        <dbReference type="ARBA" id="ARBA00022656"/>
    </source>
</evidence>
<accession>A0A8J2QKQ2</accession>
<dbReference type="InterPro" id="IPR050430">
    <property type="entry name" value="Peptidase_S1"/>
</dbReference>
<dbReference type="InterPro" id="IPR043504">
    <property type="entry name" value="Peptidase_S1_PA_chymotrypsin"/>
</dbReference>
<dbReference type="Pfam" id="PF00089">
    <property type="entry name" value="Trypsin"/>
    <property type="match status" value="1"/>
</dbReference>
<evidence type="ECO:0000256" key="6">
    <source>
        <dbReference type="ARBA" id="ARBA00022801"/>
    </source>
</evidence>
<evidence type="ECO:0000256" key="12">
    <source>
        <dbReference type="ARBA" id="ARBA00084094"/>
    </source>
</evidence>
<keyword evidence="10" id="KW-1199">Hemostasis impairing toxin</keyword>
<keyword evidence="17" id="KW-1185">Reference proteome</keyword>
<dbReference type="AlphaFoldDB" id="A0A8J2QKQ2"/>
<evidence type="ECO:0000256" key="14">
    <source>
        <dbReference type="SAM" id="SignalP"/>
    </source>
</evidence>
<comment type="function">
    <text evidence="11">Fibrinolytic activity; shows preferential cleavage of Arg-Gly bonds in all three fibrinogen chains. Contact with the caterpillars causes severe bleeding, due the anticoagulant effect of the protein.</text>
</comment>
<reference evidence="16" key="1">
    <citation type="submission" date="2021-09" db="EMBL/GenBank/DDBJ databases">
        <authorList>
            <person name="Martin H S."/>
        </authorList>
    </citation>
    <scope>NUCLEOTIDE SEQUENCE</scope>
</reference>
<evidence type="ECO:0000256" key="13">
    <source>
        <dbReference type="RuleBase" id="RU363034"/>
    </source>
</evidence>
<dbReference type="Proteomes" id="UP000789524">
    <property type="component" value="Unassembled WGS sequence"/>
</dbReference>
<sequence>MKDLLVVVGFAVAVSAYSPIDTDYHNTYGIPEAARIKLAEESTDFDGSRIAGGNAARLGQFPYLGGLLVSLTNGRQSACGSSLISATRAVTAAHCWVTRNARARQVTVVLGSVTLFSGGVRVNSNNVRVHPSYNMDALTNDIAIIVLSSVPLNNNIRPIGIASGSNQYVGTWATASGFGRTSDNSAVSSTLNHVNLQVITNDVCRRTYGNTVIATTICTATPNGRSICQGDSGGPLAVGDTLIGVTSFTHRQGCTRGHPAGFARVTSFNSWIRSNM</sequence>
<feature type="chain" id="PRO_5035314588" evidence="14">
    <location>
        <begin position="17"/>
        <end position="276"/>
    </location>
</feature>
<protein>
    <submittedName>
        <fullName evidence="16">(African queen) hypothetical protein</fullName>
    </submittedName>
</protein>
<keyword evidence="6 13" id="KW-0378">Hydrolase</keyword>
<dbReference type="Gene3D" id="2.40.10.10">
    <property type="entry name" value="Trypsin-like serine proteases"/>
    <property type="match status" value="2"/>
</dbReference>